<keyword evidence="1" id="KW-0547">Nucleotide-binding</keyword>
<feature type="domain" description="UvrD-like helicase ATP-binding" evidence="5">
    <location>
        <begin position="458"/>
        <end position="562"/>
    </location>
</feature>
<evidence type="ECO:0000256" key="2">
    <source>
        <dbReference type="ARBA" id="ARBA00022801"/>
    </source>
</evidence>
<dbReference type="EMBL" id="CAJVPP010002437">
    <property type="protein sequence ID" value="CAG8599954.1"/>
    <property type="molecule type" value="Genomic_DNA"/>
</dbReference>
<dbReference type="Gene3D" id="3.40.50.300">
    <property type="entry name" value="P-loop containing nucleotide triphosphate hydrolases"/>
    <property type="match status" value="2"/>
</dbReference>
<proteinExistence type="predicted"/>
<comment type="caution">
    <text evidence="7">The sequence shown here is derived from an EMBL/GenBank/DDBJ whole genome shotgun (WGS) entry which is preliminary data.</text>
</comment>
<dbReference type="InterPro" id="IPR019734">
    <property type="entry name" value="TPR_rpt"/>
</dbReference>
<dbReference type="GO" id="GO:0005524">
    <property type="term" value="F:ATP binding"/>
    <property type="evidence" value="ECO:0007669"/>
    <property type="project" value="UniProtKB-KW"/>
</dbReference>
<evidence type="ECO:0000256" key="3">
    <source>
        <dbReference type="ARBA" id="ARBA00022806"/>
    </source>
</evidence>
<feature type="domain" description="UvrD-like helicase C-terminal" evidence="6">
    <location>
        <begin position="673"/>
        <end position="756"/>
    </location>
</feature>
<evidence type="ECO:0000256" key="4">
    <source>
        <dbReference type="ARBA" id="ARBA00022840"/>
    </source>
</evidence>
<sequence length="2328" mass="272554">MEKREQANVDSKIPGRHFHLPFEFNDTNRLGPWEILLSESTIKDIREMLYNEDFNDMQIGLPLKIEIVMKKLRQISSGAWKKFGLQREASSHNIPVYEVELPTNNLKILWQVDYGFSIHIDSFTQHVKVWAVTASQKQINKTLKALKSVHEVYTSEHIRRCAIQVMRKDNVVLPECFVDGGTRFKEELDDEKLLEAHKMFVTNKFIPISRDLFKSLAFLVSKTEYEIINDPSSAVVFGRSGTGKTTCIVFRLLISYLKSQLYKTPSLHIDNENFYKRQIFITLNPILCLRVKKYFKQLQKSAELAGETISKAQFIAWKKECGSSKTFDDNNMHEEDDVKKILGEIPNSFRLLTDQHFPLFITYEKFSEMLLGTYGIDARMLTTKQKQKHNADNDNAYNEEEYRFWSPFANASWATFVDYDLFEKKYWRNFGHHYSNNLDCELVYSEFSIIKGTNTEVDYLSREEYRSLSTKKYPAFCHNRDTIYNIFERYEKMKARNYDFDSVDRTLAILRATETKVFGGPHIHEVYIDECQDNRIIDYELILKLFGHAESIFLAGDVAQCIAQGLISIDLRACQLFKPKMFELNINYRSHKGILQLASSIIHLLRVFFPDSIDQLSPEISEVGGPQPIIIEGCEAETLFIYRKDDKKEDVFIEFGADQVIIVRDESSKKRVKDIYSDIGLVLTVFEAKGMEFNDVLLYNFFTDSPAHLKWQVILSDLDDNSEWIRKFSSEKHYILSSELKHLYVAITRAREHLWIFDEDAKLSESIRTYWVRKKLVKVTNGIDVSKLTKTSSSYEWNREGRMFFEQRNYEQAIFCFKKSRNEEGENLAHAYYLQQVARTSVVTGSDEKTVNNNFKSAARAFEECSRKPQAASCYESIRMYKKAGNLYSESEMFEDAARCYLAVNMWDVAGGYFEKANKYDEAAIAYKDGNHYDMVADLIQRHRLDINDKTICQLTNHFHKEAENHLSQNKFEETADMLQYILRLCRIIVLEEIIANFTSSSIMQELCKLQTKAAKTISKFQSERSKSLVEESRLYISYFNKDLNVYDVVTDLIQMHRQEINDEMICQLSTHFHKKAENLLSYNKFEETADMLQYLLRLCRIIVLEEINTGFTSYSILQELCKLQIEAFKTMSKVQSKRSKILMEESKLYIAYLNNDLNIYYVVTDLIQRHRQDINDETIRQFSIHFYNTAKEHLSHKMFDEAADMLYYLLRICRVIVLEEVITGFTSSNILQELCKLQIKAAKIISRVPSDRSKNLMEGSQLYISYLNKDLNIYDIITVLIQRHRQVINDETIRQLNNHFRKKAEKLLSQNKFEEAADMLNRSVDNDDNILLASQHLLRLCRDNVLKEIIAGSSTQQELSRLQFKAAKAILKVKIQSDRSNNLMEESQLYISYLNKDLNIYDIVTDLIQRHRQDINDETIRQLNNHFRKEAEKLLLLNKFEEAADMLNHSVDNDDNVTDASQCLLRLCRVIVLEDITTDFTSSCTLQELCRLQSKAAKAISKITIQSKRSKNLMEESLLYISYLNEDLNIYDLMIDLILRHRQDINDETIRQLSIHIQKEAEKLHSHNKFEEAADILQYLLHLCRIIVLEEINAGFIGSSILHELCKLQTETFKTFSKDQSKRSKVLMEESQLYISYLNNDLNIYDIITDLIQRYRQDINDEVICQLSTHFHNEAEKHLMHNKFEEAADMLQYLLRLCRVIIMEEIITGFASSSILHEFYMLQTEALKTISKVQSERSKSLMEESRLYISYFNKDLNIYDMVTELIQRLDINDKTTFQLSIHFHKKAENLLSYNKFEEAADMLQHLLRLCRIILLEEIITDFTSPSILQELCKLQIETAKTISRVQSKRSKNLMEESLLYISYLNKDLNIYDMVTYLIHRHRQDINDETIRQLNNHFRKEAEKLLSQNKFEEAADMLNRSVDNDENIINASQYLLSLCRINVLKELITDFTSSSARQELSRFQSKAAETISKVQSSRSKILMEESLLYISYLNKDLNQVHECRKFFMKHEEFFTEFLAVILWLQIPSPSEFNIKYWDERLQCLLRLCKLAFPYISPQKNVDIAKISKGFENIFLCFGNKTKIPQKLNIFSYDPLYVLLDIKIINKENEEAILDSWKVFDVDVVHQTISQFLISYIYKLISKIDQDGRAKPNIASIICFNYASSSISNYRMHYVTSTSLLLFQRLKLARLQYTVVRQLNVLFRHGLLNVERKAFLASQKWWAKNLVKCHMRYQSPHTRCPEVTSMALAKLPIRIRDDLINEAYKTWLAKKSKNEVMVKFNLASSNAFGDLTSLMGFETSLIFTVGQVYCAFTAYPSFLIDILQHKELQ</sequence>
<dbReference type="SMART" id="SM00028">
    <property type="entry name" value="TPR"/>
    <property type="match status" value="4"/>
</dbReference>
<evidence type="ECO:0000256" key="1">
    <source>
        <dbReference type="ARBA" id="ARBA00022741"/>
    </source>
</evidence>
<dbReference type="SUPFAM" id="SSF52540">
    <property type="entry name" value="P-loop containing nucleoside triphosphate hydrolases"/>
    <property type="match status" value="1"/>
</dbReference>
<keyword evidence="2" id="KW-0378">Hydrolase</keyword>
<dbReference type="GO" id="GO:0004386">
    <property type="term" value="F:helicase activity"/>
    <property type="evidence" value="ECO:0007669"/>
    <property type="project" value="UniProtKB-KW"/>
</dbReference>
<dbReference type="Gene3D" id="1.10.10.160">
    <property type="match status" value="1"/>
</dbReference>
<dbReference type="PANTHER" id="PTHR21529:SF4">
    <property type="entry name" value="TPR AND ANKYRIN REPEAT-CONTAINING PROTEIN 1"/>
    <property type="match status" value="1"/>
</dbReference>
<dbReference type="Pfam" id="PF00580">
    <property type="entry name" value="UvrD-helicase"/>
    <property type="match status" value="1"/>
</dbReference>
<evidence type="ECO:0000259" key="5">
    <source>
        <dbReference type="Pfam" id="PF00580"/>
    </source>
</evidence>
<dbReference type="InterPro" id="IPR013986">
    <property type="entry name" value="DExx_box_DNA_helicase_dom_sf"/>
</dbReference>
<gene>
    <name evidence="7" type="ORF">FMOSSE_LOCUS8895</name>
</gene>
<dbReference type="InterPro" id="IPR011990">
    <property type="entry name" value="TPR-like_helical_dom_sf"/>
</dbReference>
<organism evidence="7 8">
    <name type="scientific">Funneliformis mosseae</name>
    <name type="common">Endomycorrhizal fungus</name>
    <name type="synonym">Glomus mosseae</name>
    <dbReference type="NCBI Taxonomy" id="27381"/>
    <lineage>
        <taxon>Eukaryota</taxon>
        <taxon>Fungi</taxon>
        <taxon>Fungi incertae sedis</taxon>
        <taxon>Mucoromycota</taxon>
        <taxon>Glomeromycotina</taxon>
        <taxon>Glomeromycetes</taxon>
        <taxon>Glomerales</taxon>
        <taxon>Glomeraceae</taxon>
        <taxon>Funneliformis</taxon>
    </lineage>
</organism>
<accession>A0A9N9CDV2</accession>
<name>A0A9N9CDV2_FUNMO</name>
<keyword evidence="3" id="KW-0347">Helicase</keyword>
<reference evidence="7" key="1">
    <citation type="submission" date="2021-06" db="EMBL/GenBank/DDBJ databases">
        <authorList>
            <person name="Kallberg Y."/>
            <person name="Tangrot J."/>
            <person name="Rosling A."/>
        </authorList>
    </citation>
    <scope>NUCLEOTIDE SEQUENCE</scope>
    <source>
        <strain evidence="7">87-6 pot B 2015</strain>
    </source>
</reference>
<protein>
    <submittedName>
        <fullName evidence="7">4791_t:CDS:1</fullName>
    </submittedName>
</protein>
<keyword evidence="4" id="KW-0067">ATP-binding</keyword>
<evidence type="ECO:0000313" key="7">
    <source>
        <dbReference type="EMBL" id="CAG8599954.1"/>
    </source>
</evidence>
<keyword evidence="8" id="KW-1185">Reference proteome</keyword>
<dbReference type="Proteomes" id="UP000789375">
    <property type="component" value="Unassembled WGS sequence"/>
</dbReference>
<dbReference type="InterPro" id="IPR014016">
    <property type="entry name" value="UvrD-like_ATP-bd"/>
</dbReference>
<dbReference type="InterPro" id="IPR014017">
    <property type="entry name" value="DNA_helicase_UvrD-like_C"/>
</dbReference>
<dbReference type="InterPro" id="IPR039904">
    <property type="entry name" value="TRANK1"/>
</dbReference>
<evidence type="ECO:0000259" key="6">
    <source>
        <dbReference type="Pfam" id="PF13361"/>
    </source>
</evidence>
<dbReference type="Pfam" id="PF13361">
    <property type="entry name" value="UvrD_C"/>
    <property type="match status" value="1"/>
</dbReference>
<dbReference type="SUPFAM" id="SSF48452">
    <property type="entry name" value="TPR-like"/>
    <property type="match status" value="1"/>
</dbReference>
<dbReference type="GO" id="GO:0016787">
    <property type="term" value="F:hydrolase activity"/>
    <property type="evidence" value="ECO:0007669"/>
    <property type="project" value="UniProtKB-KW"/>
</dbReference>
<dbReference type="InterPro" id="IPR027417">
    <property type="entry name" value="P-loop_NTPase"/>
</dbReference>
<dbReference type="PANTHER" id="PTHR21529">
    <property type="entry name" value="MAMMARY TURMOR VIRUS RECEPTOR HOMOLOG 1, 2 MTVR1, 2"/>
    <property type="match status" value="1"/>
</dbReference>
<evidence type="ECO:0000313" key="8">
    <source>
        <dbReference type="Proteomes" id="UP000789375"/>
    </source>
</evidence>